<dbReference type="NCBIfam" id="TIGR00732">
    <property type="entry name" value="dprA"/>
    <property type="match status" value="1"/>
</dbReference>
<dbReference type="PANTHER" id="PTHR43022">
    <property type="entry name" value="PROTEIN SMF"/>
    <property type="match status" value="1"/>
</dbReference>
<dbReference type="RefSeq" id="WP_072889733.1">
    <property type="nucleotide sequence ID" value="NZ_FRAE01000055.1"/>
</dbReference>
<proteinExistence type="inferred from homology"/>
<dbReference type="AlphaFoldDB" id="A0A1M6RDJ0"/>
<dbReference type="InterPro" id="IPR003488">
    <property type="entry name" value="DprA"/>
</dbReference>
<dbReference type="GO" id="GO:0009294">
    <property type="term" value="P:DNA-mediated transformation"/>
    <property type="evidence" value="ECO:0007669"/>
    <property type="project" value="InterPro"/>
</dbReference>
<dbReference type="OrthoDB" id="9785707at2"/>
<dbReference type="SUPFAM" id="SSF47781">
    <property type="entry name" value="RuvA domain 2-like"/>
    <property type="match status" value="1"/>
</dbReference>
<reference evidence="4" key="1">
    <citation type="submission" date="2016-11" db="EMBL/GenBank/DDBJ databases">
        <authorList>
            <person name="Varghese N."/>
            <person name="Submissions S."/>
        </authorList>
    </citation>
    <scope>NUCLEOTIDE SEQUENCE [LARGE SCALE GENOMIC DNA]</scope>
    <source>
        <strain evidence="4">DSM 15518</strain>
    </source>
</reference>
<evidence type="ECO:0000313" key="3">
    <source>
        <dbReference type="EMBL" id="SHK30513.1"/>
    </source>
</evidence>
<evidence type="ECO:0000259" key="2">
    <source>
        <dbReference type="Pfam" id="PF02481"/>
    </source>
</evidence>
<evidence type="ECO:0000256" key="1">
    <source>
        <dbReference type="ARBA" id="ARBA00006525"/>
    </source>
</evidence>
<dbReference type="InterPro" id="IPR057666">
    <property type="entry name" value="DrpA_SLOG"/>
</dbReference>
<dbReference type="PANTHER" id="PTHR43022:SF1">
    <property type="entry name" value="PROTEIN SMF"/>
    <property type="match status" value="1"/>
</dbReference>
<dbReference type="SUPFAM" id="SSF102405">
    <property type="entry name" value="MCP/YpsA-like"/>
    <property type="match status" value="1"/>
</dbReference>
<accession>A0A1M6RDJ0</accession>
<dbReference type="STRING" id="1123349.SAMN02744037_02083"/>
<organism evidence="3 4">
    <name type="scientific">Tepidibacter formicigenes DSM 15518</name>
    <dbReference type="NCBI Taxonomy" id="1123349"/>
    <lineage>
        <taxon>Bacteria</taxon>
        <taxon>Bacillati</taxon>
        <taxon>Bacillota</taxon>
        <taxon>Clostridia</taxon>
        <taxon>Peptostreptococcales</taxon>
        <taxon>Peptostreptococcaceae</taxon>
        <taxon>Tepidibacter</taxon>
    </lineage>
</organism>
<evidence type="ECO:0000313" key="4">
    <source>
        <dbReference type="Proteomes" id="UP000242497"/>
    </source>
</evidence>
<name>A0A1M6RDJ0_9FIRM</name>
<comment type="similarity">
    <text evidence="1">Belongs to the DprA/Smf family.</text>
</comment>
<gene>
    <name evidence="3" type="ORF">SAMN02744037_02083</name>
</gene>
<dbReference type="Proteomes" id="UP000242497">
    <property type="component" value="Unassembled WGS sequence"/>
</dbReference>
<keyword evidence="4" id="KW-1185">Reference proteome</keyword>
<dbReference type="InterPro" id="IPR010994">
    <property type="entry name" value="RuvA_2-like"/>
</dbReference>
<dbReference type="EMBL" id="FRAE01000055">
    <property type="protein sequence ID" value="SHK30513.1"/>
    <property type="molecule type" value="Genomic_DNA"/>
</dbReference>
<feature type="domain" description="Smf/DprA SLOG" evidence="2">
    <location>
        <begin position="79"/>
        <end position="288"/>
    </location>
</feature>
<protein>
    <submittedName>
        <fullName evidence="3">DNA processing protein</fullName>
    </submittedName>
</protein>
<dbReference type="Gene3D" id="3.40.50.450">
    <property type="match status" value="1"/>
</dbReference>
<sequence length="366" mass="41393">MKIDDIYLLLWHIKGVGYKTINKLEDYFNGLENFNELDEAEIYKIPNMSLKTKENIVNYRSSAYLEIIKENLHKNNINYITINNPRYPQKLKNIYDPPYVLFVKGNIDILNDFSIAMVGSRKPTRYGIWCAKKFSKELSSLGVNIISGMAIGIDSYSHLGCLNSKGKTIAVLGSSIDKPYPKENIKLMNDIVESGGAVVCEYPLETLPRPGYFPMRNRIISGICDGVLIVEAGEKSGSLITMDYALEHGKNIFSIPGNINSYMSKGTNKIIKEGAKLITCVDDILEEYDIFYDKTSTFQYKQNIDLSQDEYSVVNSLSKYGSLHVDLICKYTKLHIKDILGILNILEIKGIVTELGNKIYNINNLQ</sequence>
<dbReference type="Pfam" id="PF02481">
    <property type="entry name" value="DNA_processg_A"/>
    <property type="match status" value="1"/>
</dbReference>